<dbReference type="CDD" id="cd06135">
    <property type="entry name" value="Orn"/>
    <property type="match status" value="1"/>
</dbReference>
<reference evidence="11 12" key="1">
    <citation type="submission" date="2018-10" db="EMBL/GenBank/DDBJ databases">
        <title>Complete genome sequence of Malassezia restricta CBS 7877.</title>
        <authorList>
            <person name="Morand S.C."/>
            <person name="Bertignac M."/>
            <person name="Iltis A."/>
            <person name="Kolder I."/>
            <person name="Pirovano W."/>
            <person name="Jourdain R."/>
            <person name="Clavaud C."/>
        </authorList>
    </citation>
    <scope>NUCLEOTIDE SEQUENCE [LARGE SCALE GENOMIC DNA]</scope>
    <source>
        <strain evidence="11 12">CBS 7877</strain>
    </source>
</reference>
<keyword evidence="12" id="KW-1185">Reference proteome</keyword>
<evidence type="ECO:0000256" key="7">
    <source>
        <dbReference type="ARBA" id="ARBA00022839"/>
    </source>
</evidence>
<dbReference type="VEuPathDB" id="FungiDB:DNF11_2997"/>
<dbReference type="SUPFAM" id="SSF49758">
    <property type="entry name" value="Calpain large subunit, middle domain (domain III)"/>
    <property type="match status" value="1"/>
</dbReference>
<dbReference type="InterPro" id="IPR001300">
    <property type="entry name" value="Peptidase_C2_calpain_cat"/>
</dbReference>
<gene>
    <name evidence="11" type="primary">RIM13</name>
    <name evidence="11" type="ORF">DNF11_2997</name>
</gene>
<dbReference type="Gene3D" id="1.20.58.80">
    <property type="entry name" value="Phosphotransferase system, lactose/cellobiose-type IIA subunit"/>
    <property type="match status" value="1"/>
</dbReference>
<dbReference type="SUPFAM" id="SSF53098">
    <property type="entry name" value="Ribonuclease H-like"/>
    <property type="match status" value="1"/>
</dbReference>
<accession>A0A3G2SC44</accession>
<dbReference type="PANTHER" id="PTHR46143:SF1">
    <property type="entry name" value="CALPAIN-7"/>
    <property type="match status" value="1"/>
</dbReference>
<keyword evidence="7" id="KW-0269">Exonuclease</keyword>
<comment type="similarity">
    <text evidence="1">Belongs to the oligoribonuclease family.</text>
</comment>
<evidence type="ECO:0000256" key="9">
    <source>
        <dbReference type="PROSITE-ProRule" id="PRU00239"/>
    </source>
</evidence>
<dbReference type="SUPFAM" id="SSF54001">
    <property type="entry name" value="Cysteine proteinases"/>
    <property type="match status" value="1"/>
</dbReference>
<dbReference type="GO" id="GO:0003676">
    <property type="term" value="F:nucleic acid binding"/>
    <property type="evidence" value="ECO:0007669"/>
    <property type="project" value="InterPro"/>
</dbReference>
<keyword evidence="6 9" id="KW-0788">Thiol protease</keyword>
<evidence type="ECO:0000256" key="2">
    <source>
        <dbReference type="ARBA" id="ARBA00010193"/>
    </source>
</evidence>
<dbReference type="InterPro" id="IPR036397">
    <property type="entry name" value="RNaseH_sf"/>
</dbReference>
<dbReference type="FunFam" id="3.30.420.10:FF:000003">
    <property type="entry name" value="Oligoribonuclease"/>
    <property type="match status" value="1"/>
</dbReference>
<dbReference type="PROSITE" id="PS50203">
    <property type="entry name" value="CALPAIN_CAT"/>
    <property type="match status" value="1"/>
</dbReference>
<dbReference type="STRING" id="425264.A0A3G2SC44"/>
<dbReference type="EMBL" id="CP033152">
    <property type="protein sequence ID" value="AYO43947.1"/>
    <property type="molecule type" value="Genomic_DNA"/>
</dbReference>
<proteinExistence type="inferred from homology"/>
<dbReference type="InterPro" id="IPR036213">
    <property type="entry name" value="Calpain_III_sf"/>
</dbReference>
<dbReference type="PANTHER" id="PTHR46143">
    <property type="entry name" value="CALPAIN-7"/>
    <property type="match status" value="1"/>
</dbReference>
<dbReference type="Proteomes" id="UP000269793">
    <property type="component" value="Chromosome V"/>
</dbReference>
<dbReference type="SMART" id="SM00230">
    <property type="entry name" value="CysPc"/>
    <property type="match status" value="1"/>
</dbReference>
<evidence type="ECO:0000256" key="4">
    <source>
        <dbReference type="ARBA" id="ARBA00022722"/>
    </source>
</evidence>
<protein>
    <submittedName>
        <fullName evidence="11">Calpain-like protease palB/RIM13</fullName>
        <ecNumber evidence="11">3.4.22.-</ecNumber>
    </submittedName>
</protein>
<evidence type="ECO:0000256" key="8">
    <source>
        <dbReference type="PIRSR" id="PIRSR622684-1"/>
    </source>
</evidence>
<dbReference type="Pfam" id="PF00929">
    <property type="entry name" value="RNase_T"/>
    <property type="match status" value="1"/>
</dbReference>
<dbReference type="InterPro" id="IPR022894">
    <property type="entry name" value="Oligoribonuclease"/>
</dbReference>
<dbReference type="Pfam" id="PF00648">
    <property type="entry name" value="Peptidase_C2"/>
    <property type="match status" value="1"/>
</dbReference>
<dbReference type="OrthoDB" id="167576at2759"/>
<dbReference type="EC" id="3.4.22.-" evidence="11"/>
<name>A0A3G2SC44_MALR7</name>
<evidence type="ECO:0000313" key="11">
    <source>
        <dbReference type="EMBL" id="AYO43947.1"/>
    </source>
</evidence>
<keyword evidence="3 9" id="KW-0645">Protease</keyword>
<comment type="similarity">
    <text evidence="2">Belongs to the peptidase C2 family. PalB/RIM13 subfamily.</text>
</comment>
<evidence type="ECO:0000256" key="6">
    <source>
        <dbReference type="ARBA" id="ARBA00022807"/>
    </source>
</evidence>
<dbReference type="InterPro" id="IPR051297">
    <property type="entry name" value="PalB/RIM13"/>
</dbReference>
<sequence length="900" mass="101355">MDPAAEAVAKAAAAEAVDFELQKKYNAAFFQYTRAIRLFLEIARDDSSVTDARRMAERCLERAKRLRDAGRVPRGLGTKAWPPFWSENEHVPVEPSPELSPQQIEQGAQLQSLRDFPVYRADVRLVGGDMQQGCVSDCSFITALEIVAEHNARWSTNLACNMLYPQQDGVPCASPDGTYKVKLYMHGSLRCIHINDMLPVSRDGLWLCTKPRHKTQLWPALLEKAYLVAKRSGYAFRGSHSSMDLYMLTGWIPEYIPMDEPTFQSEKTWMRLYEAWRRGDCMVALSTNAAVDYADLEPLHCYGILALSAQGQDRIVTIINPWKTSDVSHRVTMSWADVRHAFDALLVNWNPSLYPEMQSIQGVWEAQSDSAVRLDDVRTAQTEQYHLLLQHVVDRPILLHLERDASICDEFDEQEYTALHVYPTLSSQRRADTETGGMMGVYMNTAHTLCTVEPQDCTQYTIAVSRHGTQIPMPYTLTAYATCPMEFRALPQAWSHRAVFHGTWRAPLHAAAPDEWYQPQYRLTVQEDTFLPRIQLMLTTVLTVPVRLTLCRSGERIHCLSTASKTSCTGNFSRGMVVSDIQALQPGTYTLLLSASQPHMHVGQSYALTVESSVPVHVEGLPAIGAGMYHRKVHSPASCVWKLDVPRRMPLMVCAAQDATGPLCVSITTHSHELATAHAFDDTHYVFLSTTPLEAAQSYCNMSQIPPPAPTRVLSAEDEPLVWIDCEMTGLDPKRDRLLEIACIVTDGQLQPVDEGVSYVIRTEPHILEGMDEWCTRTHSQTGLYAACLDEACSHPHLDVRTAILAYVLDRVPTARKACLAGSSVHADKMFLVNEMPELMAHLHYRIVDVSTIKELVRRWYGVSYQRPDTGILHRALDDIRGSIQELEHYRKSVFRRDAP</sequence>
<dbReference type="NCBIfam" id="NF003765">
    <property type="entry name" value="PRK05359.1"/>
    <property type="match status" value="1"/>
</dbReference>
<evidence type="ECO:0000259" key="10">
    <source>
        <dbReference type="PROSITE" id="PS50203"/>
    </source>
</evidence>
<dbReference type="Gene3D" id="3.30.420.10">
    <property type="entry name" value="Ribonuclease H-like superfamily/Ribonuclease H"/>
    <property type="match status" value="1"/>
</dbReference>
<dbReference type="InterPro" id="IPR038765">
    <property type="entry name" value="Papain-like_cys_pep_sf"/>
</dbReference>
<evidence type="ECO:0000256" key="1">
    <source>
        <dbReference type="ARBA" id="ARBA00009921"/>
    </source>
</evidence>
<feature type="active site" evidence="8 9">
    <location>
        <position position="138"/>
    </location>
</feature>
<keyword evidence="4" id="KW-0540">Nuclease</keyword>
<evidence type="ECO:0000256" key="3">
    <source>
        <dbReference type="ARBA" id="ARBA00022670"/>
    </source>
</evidence>
<keyword evidence="5 9" id="KW-0378">Hydrolase</keyword>
<dbReference type="InterPro" id="IPR012337">
    <property type="entry name" value="RNaseH-like_sf"/>
</dbReference>
<feature type="active site" evidence="8 9">
    <location>
        <position position="300"/>
    </location>
</feature>
<organism evidence="11 12">
    <name type="scientific">Malassezia restricta (strain ATCC 96810 / NBRC 103918 / CBS 7877)</name>
    <name type="common">Seborrheic dermatitis infection agent</name>
    <dbReference type="NCBI Taxonomy" id="425264"/>
    <lineage>
        <taxon>Eukaryota</taxon>
        <taxon>Fungi</taxon>
        <taxon>Dikarya</taxon>
        <taxon>Basidiomycota</taxon>
        <taxon>Ustilaginomycotina</taxon>
        <taxon>Malasseziomycetes</taxon>
        <taxon>Malasseziales</taxon>
        <taxon>Malasseziaceae</taxon>
        <taxon>Malassezia</taxon>
    </lineage>
</organism>
<dbReference type="InterPro" id="IPR022684">
    <property type="entry name" value="Calpain_cysteine_protease"/>
</dbReference>
<feature type="active site" evidence="8 9">
    <location>
        <position position="320"/>
    </location>
</feature>
<dbReference type="AlphaFoldDB" id="A0A3G2SC44"/>
<dbReference type="SUPFAM" id="SSF116846">
    <property type="entry name" value="MIT domain"/>
    <property type="match status" value="1"/>
</dbReference>
<dbReference type="PRINTS" id="PR00704">
    <property type="entry name" value="CALPAIN"/>
</dbReference>
<evidence type="ECO:0000256" key="5">
    <source>
        <dbReference type="ARBA" id="ARBA00022801"/>
    </source>
</evidence>
<dbReference type="GO" id="GO:0004198">
    <property type="term" value="F:calcium-dependent cysteine-type endopeptidase activity"/>
    <property type="evidence" value="ECO:0007669"/>
    <property type="project" value="InterPro"/>
</dbReference>
<dbReference type="GO" id="GO:0006508">
    <property type="term" value="P:proteolysis"/>
    <property type="evidence" value="ECO:0007669"/>
    <property type="project" value="UniProtKB-KW"/>
</dbReference>
<evidence type="ECO:0000313" key="12">
    <source>
        <dbReference type="Proteomes" id="UP000269793"/>
    </source>
</evidence>
<dbReference type="InterPro" id="IPR036181">
    <property type="entry name" value="MIT_dom_sf"/>
</dbReference>
<dbReference type="InterPro" id="IPR013520">
    <property type="entry name" value="Ribonucl_H"/>
</dbReference>
<dbReference type="SMART" id="SM00479">
    <property type="entry name" value="EXOIII"/>
    <property type="match status" value="1"/>
</dbReference>
<dbReference type="Gene3D" id="2.60.120.380">
    <property type="match status" value="1"/>
</dbReference>
<feature type="domain" description="Calpain catalytic" evidence="10">
    <location>
        <begin position="129"/>
        <end position="377"/>
    </location>
</feature>
<dbReference type="GO" id="GO:0000175">
    <property type="term" value="F:3'-5'-RNA exonuclease activity"/>
    <property type="evidence" value="ECO:0007669"/>
    <property type="project" value="InterPro"/>
</dbReference>